<evidence type="ECO:0000313" key="1">
    <source>
        <dbReference type="EMBL" id="SHG96258.1"/>
    </source>
</evidence>
<accession>A0A1M5P3D0</accession>
<proteinExistence type="predicted"/>
<evidence type="ECO:0000313" key="2">
    <source>
        <dbReference type="Proteomes" id="UP000184112"/>
    </source>
</evidence>
<dbReference type="RefSeq" id="WP_139261635.1">
    <property type="nucleotide sequence ID" value="NZ_FQWH01000005.1"/>
</dbReference>
<sequence>MITNLISIMKKYLFVLLILLLVSCQSNKKEDKKELIVANKVNEVEIEESNDSLIYKISEDSIVIGGDTLKIEAPFIYSFEGTLDGDKKIQIHISNKLTEEYGGYWKSGDLYIDGEEQVFGFGLIKNNKDNFYTGKAYYDSDDSDKTICTLKLYNLATEEMFIECIYNKKTYKIYPSKKFPSYKCYDKIDYALFDTREAYKKGNARDYTPSRDYIFFGEILSNDKSFEALSSNLKYLYTDSLTIKDHKKWKHNFGIKKSVSDDDNYKSETLYTSSPIFIDSNIYVVSGYWYHYMGGAHGLYHTSYDNYEVSTGKKIEITQILNTKDENFIEFYENKIRSDYGDALPSTIPFANTFYILPTGITFSYAPYELVGFAGGEPHIFLSYEELKPYILKNTILDKYNSN</sequence>
<reference evidence="1 2" key="1">
    <citation type="submission" date="2016-11" db="EMBL/GenBank/DDBJ databases">
        <authorList>
            <person name="Jaros S."/>
            <person name="Januszkiewicz K."/>
            <person name="Wedrychowicz H."/>
        </authorList>
    </citation>
    <scope>NUCLEOTIDE SEQUENCE [LARGE SCALE GENOMIC DNA]</scope>
    <source>
        <strain evidence="1 2">DSM 6792</strain>
    </source>
</reference>
<gene>
    <name evidence="1" type="ORF">SAMN05444388_105219</name>
</gene>
<dbReference type="AlphaFoldDB" id="A0A1M5P3D0"/>
<dbReference type="Gene3D" id="3.90.640.20">
    <property type="entry name" value="Heat-shock cognate protein, ATPase"/>
    <property type="match status" value="1"/>
</dbReference>
<dbReference type="InterPro" id="IPR037126">
    <property type="entry name" value="PdaC/RsiV-like_sf"/>
</dbReference>
<protein>
    <recommendedName>
        <fullName evidence="3">DUF3298 domain-containing protein</fullName>
    </recommendedName>
</protein>
<organism evidence="1 2">
    <name type="scientific">Flavobacterium johnsoniae</name>
    <name type="common">Cytophaga johnsonae</name>
    <dbReference type="NCBI Taxonomy" id="986"/>
    <lineage>
        <taxon>Bacteria</taxon>
        <taxon>Pseudomonadati</taxon>
        <taxon>Bacteroidota</taxon>
        <taxon>Flavobacteriia</taxon>
        <taxon>Flavobacteriales</taxon>
        <taxon>Flavobacteriaceae</taxon>
        <taxon>Flavobacterium</taxon>
    </lineage>
</organism>
<dbReference type="EMBL" id="FQWH01000005">
    <property type="protein sequence ID" value="SHG96258.1"/>
    <property type="molecule type" value="Genomic_DNA"/>
</dbReference>
<name>A0A1M5P3D0_FLAJO</name>
<dbReference type="Proteomes" id="UP000184112">
    <property type="component" value="Unassembled WGS sequence"/>
</dbReference>
<evidence type="ECO:0008006" key="3">
    <source>
        <dbReference type="Google" id="ProtNLM"/>
    </source>
</evidence>